<dbReference type="EMBL" id="CP144694">
    <property type="protein sequence ID" value="WVZ02286.1"/>
    <property type="molecule type" value="Genomic_DNA"/>
</dbReference>
<keyword evidence="3" id="KW-1185">Reference proteome</keyword>
<proteinExistence type="predicted"/>
<name>A0AAQ3N4M2_VIGMU</name>
<dbReference type="AlphaFoldDB" id="A0AAQ3N4M2"/>
<reference evidence="2 3" key="1">
    <citation type="journal article" date="2023" name="Life. Sci Alliance">
        <title>Evolutionary insights into 3D genome organization and epigenetic landscape of Vigna mungo.</title>
        <authorList>
            <person name="Junaid A."/>
            <person name="Singh B."/>
            <person name="Bhatia S."/>
        </authorList>
    </citation>
    <scope>NUCLEOTIDE SEQUENCE [LARGE SCALE GENOMIC DNA]</scope>
    <source>
        <strain evidence="2">Urdbean</strain>
    </source>
</reference>
<protein>
    <submittedName>
        <fullName evidence="2">Uncharacterized protein</fullName>
    </submittedName>
</protein>
<accession>A0AAQ3N4M2</accession>
<dbReference type="Proteomes" id="UP001374535">
    <property type="component" value="Chromosome 7"/>
</dbReference>
<evidence type="ECO:0000313" key="2">
    <source>
        <dbReference type="EMBL" id="WVZ02286.1"/>
    </source>
</evidence>
<feature type="transmembrane region" description="Helical" evidence="1">
    <location>
        <begin position="197"/>
        <end position="220"/>
    </location>
</feature>
<keyword evidence="1" id="KW-1133">Transmembrane helix</keyword>
<sequence>MNNKRHNEHVPFSYKLKFEHRTRYLTTIDWLYANPVAVEPLLMNPNCGGRVRDLLVSGGEINIVVVIVDLTGDLAHPPAVVVKDVDALAESEGGGGDEARRLGAKLFGEDGLGEGLGPVVLQQRVVAYDVEAVVEARHDGGEVVGAEEALLVAAHFHLVAVAEIHLLLRWSHWRRKGFLNTVVGGQRKCCLILTMEYYVISLLILVFFGTCVCVFFFFYIDSM</sequence>
<keyword evidence="1" id="KW-0472">Membrane</keyword>
<organism evidence="2 3">
    <name type="scientific">Vigna mungo</name>
    <name type="common">Black gram</name>
    <name type="synonym">Phaseolus mungo</name>
    <dbReference type="NCBI Taxonomy" id="3915"/>
    <lineage>
        <taxon>Eukaryota</taxon>
        <taxon>Viridiplantae</taxon>
        <taxon>Streptophyta</taxon>
        <taxon>Embryophyta</taxon>
        <taxon>Tracheophyta</taxon>
        <taxon>Spermatophyta</taxon>
        <taxon>Magnoliopsida</taxon>
        <taxon>eudicotyledons</taxon>
        <taxon>Gunneridae</taxon>
        <taxon>Pentapetalae</taxon>
        <taxon>rosids</taxon>
        <taxon>fabids</taxon>
        <taxon>Fabales</taxon>
        <taxon>Fabaceae</taxon>
        <taxon>Papilionoideae</taxon>
        <taxon>50 kb inversion clade</taxon>
        <taxon>NPAAA clade</taxon>
        <taxon>indigoferoid/millettioid clade</taxon>
        <taxon>Phaseoleae</taxon>
        <taxon>Vigna</taxon>
    </lineage>
</organism>
<evidence type="ECO:0000256" key="1">
    <source>
        <dbReference type="SAM" id="Phobius"/>
    </source>
</evidence>
<gene>
    <name evidence="2" type="ORF">V8G54_023092</name>
</gene>
<evidence type="ECO:0000313" key="3">
    <source>
        <dbReference type="Proteomes" id="UP001374535"/>
    </source>
</evidence>
<keyword evidence="1" id="KW-0812">Transmembrane</keyword>